<comment type="caution">
    <text evidence="2">The sequence shown here is derived from an EMBL/GenBank/DDBJ whole genome shotgun (WGS) entry which is preliminary data.</text>
</comment>
<protein>
    <recommendedName>
        <fullName evidence="4">Secreted protein</fullName>
    </recommendedName>
</protein>
<evidence type="ECO:0000313" key="2">
    <source>
        <dbReference type="EMBL" id="GBL97361.1"/>
    </source>
</evidence>
<evidence type="ECO:0008006" key="4">
    <source>
        <dbReference type="Google" id="ProtNLM"/>
    </source>
</evidence>
<dbReference type="EMBL" id="BGPR01000129">
    <property type="protein sequence ID" value="GBL97361.1"/>
    <property type="molecule type" value="Genomic_DNA"/>
</dbReference>
<sequence length="154" mass="17153">MGIRRCRFIMQVLTSLVGTIMVRITSTPMTGPSSISGVVARAARKESYNVSATVPEFRICYSRRPGLRQSGSNSFLVTIHYLIYHFKSLKDDINNPSSIVGFLEMSNSVVSSYIDLDRLSSCERGLLFVILLCFNNSYNLSTRQYGAPSFGTTE</sequence>
<reference evidence="2 3" key="1">
    <citation type="journal article" date="2019" name="Sci. Rep.">
        <title>Orb-weaving spider Araneus ventricosus genome elucidates the spidroin gene catalogue.</title>
        <authorList>
            <person name="Kono N."/>
            <person name="Nakamura H."/>
            <person name="Ohtoshi R."/>
            <person name="Moran D.A.P."/>
            <person name="Shinohara A."/>
            <person name="Yoshida Y."/>
            <person name="Fujiwara M."/>
            <person name="Mori M."/>
            <person name="Tomita M."/>
            <person name="Arakawa K."/>
        </authorList>
    </citation>
    <scope>NUCLEOTIDE SEQUENCE [LARGE SCALE GENOMIC DNA]</scope>
</reference>
<feature type="chain" id="PRO_5021308742" description="Secreted protein" evidence="1">
    <location>
        <begin position="25"/>
        <end position="154"/>
    </location>
</feature>
<dbReference type="AlphaFoldDB" id="A0A4Y2BYP9"/>
<proteinExistence type="predicted"/>
<evidence type="ECO:0000256" key="1">
    <source>
        <dbReference type="SAM" id="SignalP"/>
    </source>
</evidence>
<evidence type="ECO:0000313" key="3">
    <source>
        <dbReference type="Proteomes" id="UP000499080"/>
    </source>
</evidence>
<accession>A0A4Y2BYP9</accession>
<feature type="signal peptide" evidence="1">
    <location>
        <begin position="1"/>
        <end position="24"/>
    </location>
</feature>
<organism evidence="2 3">
    <name type="scientific">Araneus ventricosus</name>
    <name type="common">Orbweaver spider</name>
    <name type="synonym">Epeira ventricosa</name>
    <dbReference type="NCBI Taxonomy" id="182803"/>
    <lineage>
        <taxon>Eukaryota</taxon>
        <taxon>Metazoa</taxon>
        <taxon>Ecdysozoa</taxon>
        <taxon>Arthropoda</taxon>
        <taxon>Chelicerata</taxon>
        <taxon>Arachnida</taxon>
        <taxon>Araneae</taxon>
        <taxon>Araneomorphae</taxon>
        <taxon>Entelegynae</taxon>
        <taxon>Araneoidea</taxon>
        <taxon>Araneidae</taxon>
        <taxon>Araneus</taxon>
    </lineage>
</organism>
<keyword evidence="3" id="KW-1185">Reference proteome</keyword>
<gene>
    <name evidence="2" type="ORF">AVEN_170477_1</name>
</gene>
<dbReference type="Proteomes" id="UP000499080">
    <property type="component" value="Unassembled WGS sequence"/>
</dbReference>
<name>A0A4Y2BYP9_ARAVE</name>
<keyword evidence="1" id="KW-0732">Signal</keyword>